<keyword evidence="2" id="KW-1185">Reference proteome</keyword>
<dbReference type="Gene3D" id="3.40.50.450">
    <property type="match status" value="1"/>
</dbReference>
<name>A0A564ZIE2_9BACT</name>
<evidence type="ECO:0000313" key="2">
    <source>
        <dbReference type="Proteomes" id="UP000334340"/>
    </source>
</evidence>
<proteinExistence type="predicted"/>
<dbReference type="Proteomes" id="UP000334340">
    <property type="component" value="Unassembled WGS sequence"/>
</dbReference>
<dbReference type="EMBL" id="CABIKM010000022">
    <property type="protein sequence ID" value="VUZ85111.1"/>
    <property type="molecule type" value="Genomic_DNA"/>
</dbReference>
<accession>A0A564ZIE2</accession>
<reference evidence="1 2" key="1">
    <citation type="submission" date="2019-07" db="EMBL/GenBank/DDBJ databases">
        <authorList>
            <person name="Cremers G."/>
        </authorList>
    </citation>
    <scope>NUCLEOTIDE SEQUENCE [LARGE SCALE GENOMIC DNA]</scope>
</reference>
<sequence length="332" mass="35468">MNVKAGSDISIVVEQGDALQFDADVLVLKYADAMYGVDRAAVQALARSVPDIQARLPKPAGFYITPPTDAVAPGRVLFVGVGPLRQFGYGEIRKFGRKALEALAGEMPHAGHVALTIHGPGYGLDEAEAFESEVAGLLDAVASGDFPADLAKVTIVEANAGRAKRLKALLGQLLPGGPPGSRSRPARPLSLVPDRLRSVGYDSQSKPHVFVAMPFADEMDDVFHYGIQGAVNAAGFLCERADLSAFTGDVMEWVRTRISSATLVIADLSDANPNVYLEVGYAWGCGRPTVLLVKDTSQLKFDVKGQRCLVYKKIKDLETSLRSELDGLKGTL</sequence>
<gene>
    <name evidence="1" type="ORF">MELA_01487</name>
</gene>
<dbReference type="AlphaFoldDB" id="A0A564ZIE2"/>
<protein>
    <submittedName>
        <fullName evidence="1">Uncharacterized protein</fullName>
    </submittedName>
</protein>
<organism evidence="1 2">
    <name type="scientific">Candidatus Methylomirabilis lanthanidiphila</name>
    <dbReference type="NCBI Taxonomy" id="2211376"/>
    <lineage>
        <taxon>Bacteria</taxon>
        <taxon>Candidatus Methylomirabilota</taxon>
        <taxon>Candidatus Methylomirabilia</taxon>
        <taxon>Candidatus Methylomirabilales</taxon>
        <taxon>Candidatus Methylomirabilaceae</taxon>
        <taxon>Candidatus Methylomirabilis</taxon>
    </lineage>
</organism>
<evidence type="ECO:0000313" key="1">
    <source>
        <dbReference type="EMBL" id="VUZ85111.1"/>
    </source>
</evidence>